<dbReference type="Proteomes" id="UP001642464">
    <property type="component" value="Unassembled WGS sequence"/>
</dbReference>
<evidence type="ECO:0000259" key="2">
    <source>
        <dbReference type="PROSITE" id="PS50011"/>
    </source>
</evidence>
<dbReference type="InterPro" id="IPR000719">
    <property type="entry name" value="Prot_kinase_dom"/>
</dbReference>
<keyword evidence="5" id="KW-1185">Reference proteome</keyword>
<dbReference type="SMART" id="SM00220">
    <property type="entry name" value="S_TKc"/>
    <property type="match status" value="1"/>
</dbReference>
<organism evidence="4 5">
    <name type="scientific">Durusdinium trenchii</name>
    <dbReference type="NCBI Taxonomy" id="1381693"/>
    <lineage>
        <taxon>Eukaryota</taxon>
        <taxon>Sar</taxon>
        <taxon>Alveolata</taxon>
        <taxon>Dinophyceae</taxon>
        <taxon>Suessiales</taxon>
        <taxon>Symbiodiniaceae</taxon>
        <taxon>Durusdinium</taxon>
    </lineage>
</organism>
<dbReference type="InterPro" id="IPR000477">
    <property type="entry name" value="RT_dom"/>
</dbReference>
<dbReference type="InterPro" id="IPR011009">
    <property type="entry name" value="Kinase-like_dom_sf"/>
</dbReference>
<dbReference type="SUPFAM" id="SSF56112">
    <property type="entry name" value="Protein kinase-like (PK-like)"/>
    <property type="match status" value="1"/>
</dbReference>
<evidence type="ECO:0000259" key="3">
    <source>
        <dbReference type="PROSITE" id="PS50878"/>
    </source>
</evidence>
<accession>A0ABP0REF1</accession>
<sequence length="1173" mass="128034">MELLRFLVIDDREASSGFAQARFDPTGSVQWVLGGMARLIGPDGNLATNALAGEEDAFRLQDLPEGRRDRKRYNCRKDPWVGEVMDLLAEEVFLRNVEQPWYLAPCMEQGSCQRVCFPAEFATRHKREKQGGHEMQGGSSNHKGNDMYEESEMNFGLPDFAQAGFSLDNTDELGWPDMNVPNKLGLVQAIHRKTSIERLCLIKPKHELPPKSGPKEVRSLVRQLQKCDHANVLYLHEALEDQSHLYFMYEQYSCVTLQSVLDTQWTQEDIVQIARECAAAMAFAASMNLLHLSWTLSHVLIPATRRKHPMLCKVFGLGLMGVVINDTSSSDHLCWAPECIERFHHVGPNGFLQKVEQSMKPMCDSWSLGTIVYSLVCRRPPAVTEAQAQSKKWSFTLAIDDAPRRVNMKGMFVSFSLVAREGDVLPSNDERWRSPLHEKAGTARHVRPCCRKACAQKRLPLLIPLKALHPAQPVPHQPDLQHLPACAEIGPEVVARALSFHSGTSPGPTGLRAQHLLDAVLPGHLDSFHHTLAQVTTLLARGQACAAVAPVVAGAGLVAVPKPNGGVRPIAIGEIYRRLTAKCLLEEIRPDARRHFWPVQTGVCVPAGVDAAVHTVRAWANRNNNCQQKVLVKLDFHNAFNTISRKAVLDAVETDFPTLSRWAWWCYGQPSGLRFGGATLASAGGVQQGDPLGPLLFAAAIHSLAQDLRRGLDIGMFYLDDGVLAGDVAAVSAALLHLQQRAAALGLTLNLRKSEVIAMAGAPATVLQRYFPPELLQDHSGCTRVAKHFELLGAPVGDDAFCAQHTASRVKGASQLLDAVADIDDPQIGLRLLRTAAGHSKLLHSLRCAPPGPQQEALRSSTACVELDGAYTLVADSHAASALAIYNSQLGRSENLTLATALGMKQKALTQQLDRASWTRQLASSTLAAQAILRARAFLAAAPSGRTRMEPALFITELSQRLGMTRDGWCPQCDAVLDKFSYHSASCVAGGERVQRHNALRDHLFLWADLAGLKPEKEKPHRPDETVAARRPADIFLPAFAGFPTALDLAVTAPLRSESLSEAGSVATAAAAAYAQTKAAHLGTAAECARQGITFRRLVLETTGAWEAEAASLLRRISGAVALRTGQDVSQLHSRLLQEMCVIARTHRARAVLRRRTGLALATGMDAVQHFDS</sequence>
<protein>
    <submittedName>
        <fullName evidence="4">Retrotransposable element SLACS 132 kDa protein (ORF2)</fullName>
    </submittedName>
</protein>
<dbReference type="Pfam" id="PF00078">
    <property type="entry name" value="RVT_1"/>
    <property type="match status" value="1"/>
</dbReference>
<name>A0ABP0REF1_9DINO</name>
<dbReference type="SUPFAM" id="SSF56672">
    <property type="entry name" value="DNA/RNA polymerases"/>
    <property type="match status" value="1"/>
</dbReference>
<dbReference type="Gene3D" id="1.10.510.10">
    <property type="entry name" value="Transferase(Phosphotransferase) domain 1"/>
    <property type="match status" value="1"/>
</dbReference>
<evidence type="ECO:0000256" key="1">
    <source>
        <dbReference type="SAM" id="MobiDB-lite"/>
    </source>
</evidence>
<feature type="domain" description="Protein kinase" evidence="2">
    <location>
        <begin position="149"/>
        <end position="472"/>
    </location>
</feature>
<dbReference type="PANTHER" id="PTHR48462">
    <property type="entry name" value="PROTEIN, PUTATIVE-RELATED"/>
    <property type="match status" value="1"/>
</dbReference>
<dbReference type="PROSITE" id="PS50011">
    <property type="entry name" value="PROTEIN_KINASE_DOM"/>
    <property type="match status" value="1"/>
</dbReference>
<proteinExistence type="predicted"/>
<feature type="domain" description="Reverse transcriptase" evidence="3">
    <location>
        <begin position="541"/>
        <end position="796"/>
    </location>
</feature>
<feature type="region of interest" description="Disordered" evidence="1">
    <location>
        <begin position="127"/>
        <end position="149"/>
    </location>
</feature>
<comment type="caution">
    <text evidence="4">The sequence shown here is derived from an EMBL/GenBank/DDBJ whole genome shotgun (WGS) entry which is preliminary data.</text>
</comment>
<reference evidence="4 5" key="1">
    <citation type="submission" date="2024-02" db="EMBL/GenBank/DDBJ databases">
        <authorList>
            <person name="Chen Y."/>
            <person name="Shah S."/>
            <person name="Dougan E. K."/>
            <person name="Thang M."/>
            <person name="Chan C."/>
        </authorList>
    </citation>
    <scope>NUCLEOTIDE SEQUENCE [LARGE SCALE GENOMIC DNA]</scope>
</reference>
<dbReference type="PANTHER" id="PTHR48462:SF1">
    <property type="entry name" value="PROTEIN, PUTATIVE-RELATED"/>
    <property type="match status" value="1"/>
</dbReference>
<evidence type="ECO:0000313" key="5">
    <source>
        <dbReference type="Proteomes" id="UP001642464"/>
    </source>
</evidence>
<dbReference type="Pfam" id="PF00069">
    <property type="entry name" value="Pkinase"/>
    <property type="match status" value="1"/>
</dbReference>
<dbReference type="InterPro" id="IPR043502">
    <property type="entry name" value="DNA/RNA_pol_sf"/>
</dbReference>
<dbReference type="EMBL" id="CAXAMM010041195">
    <property type="protein sequence ID" value="CAK9097945.1"/>
    <property type="molecule type" value="Genomic_DNA"/>
</dbReference>
<dbReference type="PROSITE" id="PS50878">
    <property type="entry name" value="RT_POL"/>
    <property type="match status" value="1"/>
</dbReference>
<evidence type="ECO:0000313" key="4">
    <source>
        <dbReference type="EMBL" id="CAK9097945.1"/>
    </source>
</evidence>
<gene>
    <name evidence="4" type="ORF">SCF082_LOCUS45936</name>
</gene>